<evidence type="ECO:0000256" key="7">
    <source>
        <dbReference type="SAM" id="Phobius"/>
    </source>
</evidence>
<keyword evidence="6" id="KW-0408">Iron</keyword>
<comment type="cofactor">
    <cofactor evidence="1">
        <name>Fe cation</name>
        <dbReference type="ChEBI" id="CHEBI:24875"/>
    </cofactor>
</comment>
<dbReference type="InterPro" id="IPR033909">
    <property type="entry name" value="RNR_small"/>
</dbReference>
<dbReference type="EMBL" id="JF974296">
    <property type="protein sequence ID" value="AGH57597.1"/>
    <property type="molecule type" value="Genomic_DNA"/>
</dbReference>
<evidence type="ECO:0000256" key="5">
    <source>
        <dbReference type="ARBA" id="ARBA00023002"/>
    </source>
</evidence>
<dbReference type="GO" id="GO:0046872">
    <property type="term" value="F:metal ion binding"/>
    <property type="evidence" value="ECO:0007669"/>
    <property type="project" value="UniProtKB-KW"/>
</dbReference>
<dbReference type="PANTHER" id="PTHR23409">
    <property type="entry name" value="RIBONUCLEOSIDE-DIPHOSPHATE REDUCTASE SMALL CHAIN"/>
    <property type="match status" value="1"/>
</dbReference>
<organism evidence="8 9">
    <name type="scientific">Pseudoalteromonas phage pYD6-A</name>
    <dbReference type="NCBI Taxonomy" id="754052"/>
    <lineage>
        <taxon>Viruses</taxon>
        <taxon>Duplodnaviria</taxon>
        <taxon>Heunggongvirae</taxon>
        <taxon>Uroviricota</taxon>
        <taxon>Caudoviricetes</taxon>
        <taxon>Schitoviridae</taxon>
        <taxon>Fuhrmanvirinae</taxon>
        <taxon>Matsuvirus</taxon>
        <taxon>Matsuvirus pYD6A</taxon>
    </lineage>
</organism>
<dbReference type="Pfam" id="PF00268">
    <property type="entry name" value="Ribonuc_red_sm"/>
    <property type="match status" value="1"/>
</dbReference>
<dbReference type="Gene3D" id="1.10.620.20">
    <property type="entry name" value="Ribonucleotide Reductase, subunit A"/>
    <property type="match status" value="1"/>
</dbReference>
<dbReference type="OrthoDB" id="4477at10239"/>
<dbReference type="InterPro" id="IPR012348">
    <property type="entry name" value="RNR-like"/>
</dbReference>
<evidence type="ECO:0000256" key="4">
    <source>
        <dbReference type="ARBA" id="ARBA00022723"/>
    </source>
</evidence>
<keyword evidence="4" id="KW-0479">Metal-binding</keyword>
<sequence>MTRFNESNKGYSEGYPLFLGEDQGLFDTIHMNYPQLEELYQVQLAQLWNEFEIDLTQDVMDMKKLPPGTVDLMVKTVSWQWLADSVAGRSISGTLAPYITNSQLEGLVNLWSFFETIHARTYSHIVKQTFVDPSQAMVDTYASMQTLQRSAAIVDAFDRIENLAKDATLEEKEDAIIQAFVALFALEGIAFMASFAVTFAIGERGYFQGIVQLVKLIARDEKLHTRMDFSILDILSKEDRWQDAIQRNKGAIQLILDEIVSNELSWTDYVFSEGRQVVGLTAPMLKDYVRYMAAPIYRALGANIVFEVPKNNPLPYMDNYLDGSKVQSAAQEIQLTSYNVGALEDDTADLSFDDL</sequence>
<dbReference type="GeneID" id="15010810"/>
<reference evidence="8 9" key="1">
    <citation type="submission" date="2010-11" db="EMBL/GenBank/DDBJ databases">
        <title>The Genome Sequence of Pseudoalteromonas phage pYD6-A.</title>
        <authorList>
            <consortium name="The Broad Institute Genome Sequencing Platform"/>
            <person name="Henn M.R."/>
            <person name="Wolf A."/>
            <person name="Jost G."/>
            <person name="Levin J."/>
            <person name="Malboeuf C."/>
            <person name="Casali M."/>
            <person name="Russ C."/>
            <person name="Lennon N."/>
            <person name="Chapman S.B."/>
            <person name="Erlich R."/>
            <person name="Young S.K."/>
            <person name="Yandava C."/>
            <person name="Zeng Q."/>
            <person name="Alvarado L."/>
            <person name="Anderson S."/>
            <person name="Berlin A."/>
            <person name="Chen Z."/>
            <person name="Freedman E."/>
            <person name="Gellesch M."/>
            <person name="Goldberg J."/>
            <person name="Green L."/>
            <person name="Griggs A."/>
            <person name="Gujja S."/>
            <person name="Heilman E.R."/>
            <person name="Heiman D."/>
            <person name="Hollinger A."/>
            <person name="Howarth C."/>
            <person name="Larson L."/>
            <person name="Mehta T."/>
            <person name="Pearson M."/>
            <person name="Roberts A."/>
            <person name="Ryan E."/>
            <person name="Saif S."/>
            <person name="Shea T."/>
            <person name="Shenoy N."/>
            <person name="Sisk P."/>
            <person name="Stolte C."/>
            <person name="Sykes S."/>
            <person name="White J."/>
            <person name="Haas B."/>
            <person name="Nusbaum C."/>
            <person name="Birren B."/>
        </authorList>
    </citation>
    <scope>NUCLEOTIDE SEQUENCE [LARGE SCALE GENOMIC DNA]</scope>
    <source>
        <strain evidence="9">pYD6-A</strain>
    </source>
</reference>
<dbReference type="InterPro" id="IPR000358">
    <property type="entry name" value="RNR_small_fam"/>
</dbReference>
<dbReference type="PANTHER" id="PTHR23409:SF18">
    <property type="entry name" value="RIBONUCLEOSIDE-DIPHOSPHATE REDUCTASE SUBUNIT M2"/>
    <property type="match status" value="1"/>
</dbReference>
<dbReference type="EC" id="1.17.4.1" evidence="3"/>
<evidence type="ECO:0000256" key="1">
    <source>
        <dbReference type="ARBA" id="ARBA00001962"/>
    </source>
</evidence>
<keyword evidence="7" id="KW-1133">Transmembrane helix</keyword>
<gene>
    <name evidence="8" type="ORF">PYDG_00068</name>
</gene>
<comment type="similarity">
    <text evidence="2">Belongs to the ribonucleoside diphosphate reductase small chain family.</text>
</comment>
<keyword evidence="7" id="KW-0812">Transmembrane</keyword>
<dbReference type="KEGG" id="vg:15010810"/>
<evidence type="ECO:0000256" key="6">
    <source>
        <dbReference type="ARBA" id="ARBA00023004"/>
    </source>
</evidence>
<protein>
    <recommendedName>
        <fullName evidence="3">ribonucleoside-diphosphate reductase</fullName>
        <ecNumber evidence="3">1.17.4.1</ecNumber>
    </recommendedName>
</protein>
<proteinExistence type="inferred from homology"/>
<evidence type="ECO:0000256" key="3">
    <source>
        <dbReference type="ARBA" id="ARBA00012274"/>
    </source>
</evidence>
<dbReference type="InterPro" id="IPR009078">
    <property type="entry name" value="Ferritin-like_SF"/>
</dbReference>
<accession>M4SMK1</accession>
<dbReference type="RefSeq" id="YP_007674275.1">
    <property type="nucleotide sequence ID" value="NC_020849.1"/>
</dbReference>
<dbReference type="CDD" id="cd01049">
    <property type="entry name" value="RNRR2"/>
    <property type="match status" value="1"/>
</dbReference>
<dbReference type="GO" id="GO:0004748">
    <property type="term" value="F:ribonucleoside-diphosphate reductase activity, thioredoxin disulfide as acceptor"/>
    <property type="evidence" value="ECO:0007669"/>
    <property type="project" value="UniProtKB-EC"/>
</dbReference>
<keyword evidence="7" id="KW-0472">Membrane</keyword>
<keyword evidence="9" id="KW-1185">Reference proteome</keyword>
<feature type="transmembrane region" description="Helical" evidence="7">
    <location>
        <begin position="175"/>
        <end position="201"/>
    </location>
</feature>
<keyword evidence="5" id="KW-0560">Oxidoreductase</keyword>
<dbReference type="Proteomes" id="UP000204048">
    <property type="component" value="Segment"/>
</dbReference>
<evidence type="ECO:0000256" key="2">
    <source>
        <dbReference type="ARBA" id="ARBA00009303"/>
    </source>
</evidence>
<evidence type="ECO:0000313" key="8">
    <source>
        <dbReference type="EMBL" id="AGH57597.1"/>
    </source>
</evidence>
<dbReference type="SUPFAM" id="SSF47240">
    <property type="entry name" value="Ferritin-like"/>
    <property type="match status" value="1"/>
</dbReference>
<name>M4SMK1_9CAUD</name>
<dbReference type="UniPathway" id="UPA00326"/>
<evidence type="ECO:0000313" key="9">
    <source>
        <dbReference type="Proteomes" id="UP000204048"/>
    </source>
</evidence>
<dbReference type="GO" id="GO:0009263">
    <property type="term" value="P:deoxyribonucleotide biosynthetic process"/>
    <property type="evidence" value="ECO:0007669"/>
    <property type="project" value="InterPro"/>
</dbReference>